<organism evidence="1 2">
    <name type="scientific">Hemibagrus wyckioides</name>
    <dbReference type="NCBI Taxonomy" id="337641"/>
    <lineage>
        <taxon>Eukaryota</taxon>
        <taxon>Metazoa</taxon>
        <taxon>Chordata</taxon>
        <taxon>Craniata</taxon>
        <taxon>Vertebrata</taxon>
        <taxon>Euteleostomi</taxon>
        <taxon>Actinopterygii</taxon>
        <taxon>Neopterygii</taxon>
        <taxon>Teleostei</taxon>
        <taxon>Ostariophysi</taxon>
        <taxon>Siluriformes</taxon>
        <taxon>Bagridae</taxon>
        <taxon>Hemibagrus</taxon>
    </lineage>
</organism>
<evidence type="ECO:0000313" key="1">
    <source>
        <dbReference type="EMBL" id="KAG7315640.1"/>
    </source>
</evidence>
<accession>A0A9D3N4Y1</accession>
<name>A0A9D3N4Y1_9TELE</name>
<dbReference type="AlphaFoldDB" id="A0A9D3N4Y1"/>
<protein>
    <submittedName>
        <fullName evidence="1">Uncharacterized protein</fullName>
    </submittedName>
</protein>
<dbReference type="EMBL" id="JAHKSW010000026">
    <property type="protein sequence ID" value="KAG7315640.1"/>
    <property type="molecule type" value="Genomic_DNA"/>
</dbReference>
<sequence>MKALARREDNEVAEMSFEPIERLRLKSTPDRQSLGDEASKGGFIRVHKNERMAEVKSALLKHGGRIQGIVKQIGRIRLMLANPSSVGINAQQISRLECH</sequence>
<comment type="caution">
    <text evidence="1">The sequence shown here is derived from an EMBL/GenBank/DDBJ whole genome shotgun (WGS) entry which is preliminary data.</text>
</comment>
<evidence type="ECO:0000313" key="2">
    <source>
        <dbReference type="Proteomes" id="UP000824219"/>
    </source>
</evidence>
<gene>
    <name evidence="1" type="ORF">KOW79_020506</name>
</gene>
<proteinExistence type="predicted"/>
<reference evidence="1 2" key="1">
    <citation type="submission" date="2021-06" db="EMBL/GenBank/DDBJ databases">
        <title>Chromosome-level genome assembly of the red-tail catfish (Hemibagrus wyckioides).</title>
        <authorList>
            <person name="Shao F."/>
        </authorList>
    </citation>
    <scope>NUCLEOTIDE SEQUENCE [LARGE SCALE GENOMIC DNA]</scope>
    <source>
        <strain evidence="1">EC202008001</strain>
        <tissue evidence="1">Blood</tissue>
    </source>
</reference>
<keyword evidence="2" id="KW-1185">Reference proteome</keyword>
<dbReference type="Proteomes" id="UP000824219">
    <property type="component" value="Linkage Group LG26"/>
</dbReference>